<organism evidence="2 3">
    <name type="scientific">Candidatus Eubacterium avistercoris</name>
    <dbReference type="NCBI Taxonomy" id="2838567"/>
    <lineage>
        <taxon>Bacteria</taxon>
        <taxon>Bacillati</taxon>
        <taxon>Bacillota</taxon>
        <taxon>Clostridia</taxon>
        <taxon>Eubacteriales</taxon>
        <taxon>Eubacteriaceae</taxon>
        <taxon>Eubacterium</taxon>
    </lineage>
</organism>
<evidence type="ECO:0000313" key="3">
    <source>
        <dbReference type="Proteomes" id="UP000824024"/>
    </source>
</evidence>
<dbReference type="Proteomes" id="UP000824024">
    <property type="component" value="Unassembled WGS sequence"/>
</dbReference>
<evidence type="ECO:0000256" key="1">
    <source>
        <dbReference type="SAM" id="Phobius"/>
    </source>
</evidence>
<gene>
    <name evidence="2" type="ORF">IAA08_07205</name>
</gene>
<dbReference type="AlphaFoldDB" id="A0A9D2IFS9"/>
<accession>A0A9D2IFS9</accession>
<feature type="transmembrane region" description="Helical" evidence="1">
    <location>
        <begin position="51"/>
        <end position="68"/>
    </location>
</feature>
<evidence type="ECO:0008006" key="4">
    <source>
        <dbReference type="Google" id="ProtNLM"/>
    </source>
</evidence>
<dbReference type="InterPro" id="IPR046283">
    <property type="entry name" value="DUF6320"/>
</dbReference>
<name>A0A9D2IFS9_9FIRM</name>
<feature type="transmembrane region" description="Helical" evidence="1">
    <location>
        <begin position="80"/>
        <end position="98"/>
    </location>
</feature>
<feature type="transmembrane region" description="Helical" evidence="1">
    <location>
        <begin position="105"/>
        <end position="125"/>
    </location>
</feature>
<proteinExistence type="predicted"/>
<protein>
    <recommendedName>
        <fullName evidence="4">Zinc ribbon domain-containing protein</fullName>
    </recommendedName>
</protein>
<reference evidence="2" key="1">
    <citation type="journal article" date="2021" name="PeerJ">
        <title>Extensive microbial diversity within the chicken gut microbiome revealed by metagenomics and culture.</title>
        <authorList>
            <person name="Gilroy R."/>
            <person name="Ravi A."/>
            <person name="Getino M."/>
            <person name="Pursley I."/>
            <person name="Horton D.L."/>
            <person name="Alikhan N.F."/>
            <person name="Baker D."/>
            <person name="Gharbi K."/>
            <person name="Hall N."/>
            <person name="Watson M."/>
            <person name="Adriaenssens E.M."/>
            <person name="Foster-Nyarko E."/>
            <person name="Jarju S."/>
            <person name="Secka A."/>
            <person name="Antonio M."/>
            <person name="Oren A."/>
            <person name="Chaudhuri R.R."/>
            <person name="La Ragione R."/>
            <person name="Hildebrand F."/>
            <person name="Pallen M.J."/>
        </authorList>
    </citation>
    <scope>NUCLEOTIDE SEQUENCE</scope>
    <source>
        <strain evidence="2">CHK192-9172</strain>
    </source>
</reference>
<keyword evidence="1" id="KW-0472">Membrane</keyword>
<feature type="transmembrane region" description="Helical" evidence="1">
    <location>
        <begin position="164"/>
        <end position="182"/>
    </location>
</feature>
<dbReference type="Pfam" id="PF19845">
    <property type="entry name" value="DUF6320"/>
    <property type="match status" value="1"/>
</dbReference>
<feature type="transmembrane region" description="Helical" evidence="1">
    <location>
        <begin position="131"/>
        <end position="152"/>
    </location>
</feature>
<dbReference type="EMBL" id="DXCH01000200">
    <property type="protein sequence ID" value="HIZ07704.1"/>
    <property type="molecule type" value="Genomic_DNA"/>
</dbReference>
<keyword evidence="1" id="KW-0812">Transmembrane</keyword>
<keyword evidence="1" id="KW-1133">Transmembrane helix</keyword>
<feature type="transmembrane region" description="Helical" evidence="1">
    <location>
        <begin position="188"/>
        <end position="208"/>
    </location>
</feature>
<evidence type="ECO:0000313" key="2">
    <source>
        <dbReference type="EMBL" id="HIZ07704.1"/>
    </source>
</evidence>
<reference evidence="2" key="2">
    <citation type="submission" date="2021-04" db="EMBL/GenBank/DDBJ databases">
        <authorList>
            <person name="Gilroy R."/>
        </authorList>
    </citation>
    <scope>NUCLEOTIDE SEQUENCE</scope>
    <source>
        <strain evidence="2">CHK192-9172</strain>
    </source>
</reference>
<comment type="caution">
    <text evidence="2">The sequence shown here is derived from an EMBL/GenBank/DDBJ whole genome shotgun (WGS) entry which is preliminary data.</text>
</comment>
<sequence>MSKCLKCKIEVSDGMGICPLCRCALEAGENKEERLKYPAIGKKKEKMRNTLSVYFIGAVAAYALLGFLNRKTQAEVRWDIIVGAALLYGYMTLFISLLHKTGYRLRMLLQTLVGIGLIVVIDGVLGFQKWSLAYVLPGALVLLDIAVVILMLANGRNWQSYIPVEILILVLSLIPPALYQAGIAGTPYGAFGCFGAALCILAGTVVIGRRRAAAELKRRFHV</sequence>